<evidence type="ECO:0000313" key="3">
    <source>
        <dbReference type="Proteomes" id="UP001321047"/>
    </source>
</evidence>
<proteinExistence type="predicted"/>
<keyword evidence="1" id="KW-0812">Transmembrane</keyword>
<dbReference type="AlphaFoldDB" id="A0AAP2Z5B1"/>
<evidence type="ECO:0000313" key="2">
    <source>
        <dbReference type="EMBL" id="MCU4751007.1"/>
    </source>
</evidence>
<sequence>MDLQTFAVATLTAHIGFAIFVTLHAKLTDRNPGKWPLITLAFGLAGIAGYFFYDSNGEGNAGRI</sequence>
<dbReference type="Proteomes" id="UP001321047">
    <property type="component" value="Unassembled WGS sequence"/>
</dbReference>
<dbReference type="RefSeq" id="WP_342806360.1">
    <property type="nucleotide sequence ID" value="NZ_JAOPJZ010000002.1"/>
</dbReference>
<accession>A0AAP2Z5B1</accession>
<keyword evidence="1" id="KW-1133">Transmembrane helix</keyword>
<protein>
    <submittedName>
        <fullName evidence="2">Uncharacterized protein</fullName>
    </submittedName>
</protein>
<gene>
    <name evidence="2" type="ORF">OB919_03265</name>
</gene>
<feature type="transmembrane region" description="Helical" evidence="1">
    <location>
        <begin position="35"/>
        <end position="53"/>
    </location>
</feature>
<feature type="transmembrane region" description="Helical" evidence="1">
    <location>
        <begin position="6"/>
        <end position="23"/>
    </location>
</feature>
<evidence type="ECO:0000256" key="1">
    <source>
        <dbReference type="SAM" id="Phobius"/>
    </source>
</evidence>
<comment type="caution">
    <text evidence="2">The sequence shown here is derived from an EMBL/GenBank/DDBJ whole genome shotgun (WGS) entry which is preliminary data.</text>
</comment>
<dbReference type="EMBL" id="JAOPJZ010000002">
    <property type="protein sequence ID" value="MCU4751007.1"/>
    <property type="molecule type" value="Genomic_DNA"/>
</dbReference>
<keyword evidence="1" id="KW-0472">Membrane</keyword>
<reference evidence="2 3" key="1">
    <citation type="submission" date="2022-09" db="EMBL/GenBank/DDBJ databases">
        <title>Enrichment on poylsaccharides allowed isolation of novel metabolic and taxonomic groups of Haloarchaea.</title>
        <authorList>
            <person name="Sorokin D.Y."/>
            <person name="Elcheninov A.G."/>
            <person name="Khizhniak T.V."/>
            <person name="Kolganova T.V."/>
            <person name="Kublanov I.V."/>
        </authorList>
    </citation>
    <scope>NUCLEOTIDE SEQUENCE [LARGE SCALE GENOMIC DNA]</scope>
    <source>
        <strain evidence="2 3">AArc-curdl1</strain>
    </source>
</reference>
<organism evidence="2 3">
    <name type="scientific">Natronosalvus hydrolyticus</name>
    <dbReference type="NCBI Taxonomy" id="2979988"/>
    <lineage>
        <taxon>Archaea</taxon>
        <taxon>Methanobacteriati</taxon>
        <taxon>Methanobacteriota</taxon>
        <taxon>Stenosarchaea group</taxon>
        <taxon>Halobacteria</taxon>
        <taxon>Halobacteriales</taxon>
        <taxon>Natrialbaceae</taxon>
        <taxon>Natronosalvus</taxon>
    </lineage>
</organism>
<keyword evidence="3" id="KW-1185">Reference proteome</keyword>
<name>A0AAP2Z5B1_9EURY</name>